<reference evidence="1" key="1">
    <citation type="submission" date="2021-06" db="EMBL/GenBank/DDBJ databases">
        <authorList>
            <person name="Kallberg Y."/>
            <person name="Tangrot J."/>
            <person name="Rosling A."/>
        </authorList>
    </citation>
    <scope>NUCLEOTIDE SEQUENCE</scope>
    <source>
        <strain evidence="1">MA461A</strain>
    </source>
</reference>
<sequence length="65" mass="7397">EHHLTKKEAAKEAKELLEVVQDMDISDNVFSFGEYKKEAAEEAIKTNDNIYEIGNINKAIETNKT</sequence>
<proteinExistence type="predicted"/>
<protein>
    <submittedName>
        <fullName evidence="1">27383_t:CDS:1</fullName>
    </submittedName>
</protein>
<evidence type="ECO:0000313" key="2">
    <source>
        <dbReference type="Proteomes" id="UP000789920"/>
    </source>
</evidence>
<name>A0ACA9SGS5_9GLOM</name>
<gene>
    <name evidence="1" type="ORF">RPERSI_LOCUS31020</name>
</gene>
<dbReference type="Proteomes" id="UP000789920">
    <property type="component" value="Unassembled WGS sequence"/>
</dbReference>
<feature type="non-terminal residue" evidence="1">
    <location>
        <position position="65"/>
    </location>
</feature>
<keyword evidence="2" id="KW-1185">Reference proteome</keyword>
<accession>A0ACA9SGS5</accession>
<dbReference type="EMBL" id="CAJVQC010123379">
    <property type="protein sequence ID" value="CAG8839369.1"/>
    <property type="molecule type" value="Genomic_DNA"/>
</dbReference>
<comment type="caution">
    <text evidence="1">The sequence shown here is derived from an EMBL/GenBank/DDBJ whole genome shotgun (WGS) entry which is preliminary data.</text>
</comment>
<evidence type="ECO:0000313" key="1">
    <source>
        <dbReference type="EMBL" id="CAG8839369.1"/>
    </source>
</evidence>
<organism evidence="1 2">
    <name type="scientific">Racocetra persica</name>
    <dbReference type="NCBI Taxonomy" id="160502"/>
    <lineage>
        <taxon>Eukaryota</taxon>
        <taxon>Fungi</taxon>
        <taxon>Fungi incertae sedis</taxon>
        <taxon>Mucoromycota</taxon>
        <taxon>Glomeromycotina</taxon>
        <taxon>Glomeromycetes</taxon>
        <taxon>Diversisporales</taxon>
        <taxon>Gigasporaceae</taxon>
        <taxon>Racocetra</taxon>
    </lineage>
</organism>
<feature type="non-terminal residue" evidence="1">
    <location>
        <position position="1"/>
    </location>
</feature>